<dbReference type="OrthoDB" id="417078at2759"/>
<dbReference type="FunCoup" id="A0A0V0QLV0">
    <property type="interactions" value="41"/>
</dbReference>
<dbReference type="InterPro" id="IPR018488">
    <property type="entry name" value="cNMP-bd_CS"/>
</dbReference>
<dbReference type="OMA" id="PHPTIHE"/>
<keyword evidence="5" id="KW-0677">Repeat</keyword>
<dbReference type="GO" id="GO:0005952">
    <property type="term" value="C:cAMP-dependent protein kinase complex"/>
    <property type="evidence" value="ECO:0007669"/>
    <property type="project" value="InterPro"/>
</dbReference>
<dbReference type="GO" id="GO:0034236">
    <property type="term" value="F:protein kinase A catalytic subunit binding"/>
    <property type="evidence" value="ECO:0007669"/>
    <property type="project" value="TreeGrafter"/>
</dbReference>
<name>A0A0V0QLV0_PSEPJ</name>
<keyword evidence="4 8" id="KW-0116">cAMP-binding</keyword>
<accession>A0A0V0QLV0</accession>
<dbReference type="InterPro" id="IPR012198">
    <property type="entry name" value="cAMP_dep_PK_reg_su"/>
</dbReference>
<dbReference type="PRINTS" id="PR00103">
    <property type="entry name" value="CAMPKINASE"/>
</dbReference>
<reference evidence="11 12" key="1">
    <citation type="journal article" date="2015" name="Sci. Rep.">
        <title>Genome of the facultative scuticociliatosis pathogen Pseudocohnilembus persalinus provides insight into its virulence through horizontal gene transfer.</title>
        <authorList>
            <person name="Xiong J."/>
            <person name="Wang G."/>
            <person name="Cheng J."/>
            <person name="Tian M."/>
            <person name="Pan X."/>
            <person name="Warren A."/>
            <person name="Jiang C."/>
            <person name="Yuan D."/>
            <person name="Miao W."/>
        </authorList>
    </citation>
    <scope>NUCLEOTIDE SEQUENCE [LARGE SCALE GENOMIC DNA]</scope>
    <source>
        <strain evidence="11">36N120E</strain>
    </source>
</reference>
<dbReference type="GO" id="GO:0004862">
    <property type="term" value="F:cAMP-dependent protein kinase inhibitor activity"/>
    <property type="evidence" value="ECO:0007669"/>
    <property type="project" value="TreeGrafter"/>
</dbReference>
<evidence type="ECO:0000256" key="6">
    <source>
        <dbReference type="ARBA" id="ARBA00022741"/>
    </source>
</evidence>
<dbReference type="InterPro" id="IPR014710">
    <property type="entry name" value="RmlC-like_jellyroll"/>
</dbReference>
<evidence type="ECO:0000256" key="4">
    <source>
        <dbReference type="ARBA" id="ARBA00022566"/>
    </source>
</evidence>
<evidence type="ECO:0000313" key="11">
    <source>
        <dbReference type="EMBL" id="KRX03064.1"/>
    </source>
</evidence>
<dbReference type="PANTHER" id="PTHR11635">
    <property type="entry name" value="CAMP-DEPENDENT PROTEIN KINASE REGULATORY CHAIN"/>
    <property type="match status" value="1"/>
</dbReference>
<dbReference type="FunFam" id="2.60.120.10:FF:000006">
    <property type="entry name" value="cAMP-dependent protein kinase type I-alpha regulatory subunit"/>
    <property type="match status" value="1"/>
</dbReference>
<evidence type="ECO:0000256" key="8">
    <source>
        <dbReference type="PIRSR" id="PIRSR000548-1"/>
    </source>
</evidence>
<dbReference type="PIRSF" id="PIRSF000548">
    <property type="entry name" value="PK_regulatory"/>
    <property type="match status" value="1"/>
</dbReference>
<feature type="region of interest" description="Disordered" evidence="9">
    <location>
        <begin position="53"/>
        <end position="107"/>
    </location>
</feature>
<evidence type="ECO:0000256" key="1">
    <source>
        <dbReference type="ARBA" id="ARBA00005753"/>
    </source>
</evidence>
<evidence type="ECO:0000256" key="5">
    <source>
        <dbReference type="ARBA" id="ARBA00022737"/>
    </source>
</evidence>
<comment type="caution">
    <text evidence="11">The sequence shown here is derived from an EMBL/GenBank/DDBJ whole genome shotgun (WGS) entry which is preliminary data.</text>
</comment>
<dbReference type="GO" id="GO:0005829">
    <property type="term" value="C:cytosol"/>
    <property type="evidence" value="ECO:0007669"/>
    <property type="project" value="TreeGrafter"/>
</dbReference>
<dbReference type="PROSITE" id="PS50042">
    <property type="entry name" value="CNMP_BINDING_3"/>
    <property type="match status" value="2"/>
</dbReference>
<dbReference type="SUPFAM" id="SSF51206">
    <property type="entry name" value="cAMP-binding domain-like"/>
    <property type="match status" value="2"/>
</dbReference>
<dbReference type="Gene3D" id="2.60.120.10">
    <property type="entry name" value="Jelly Rolls"/>
    <property type="match status" value="2"/>
</dbReference>
<keyword evidence="12" id="KW-1185">Reference proteome</keyword>
<feature type="binding site" evidence="8">
    <location>
        <position position="342"/>
    </location>
    <ligand>
        <name>3',5'-cyclic AMP</name>
        <dbReference type="ChEBI" id="CHEBI:58165"/>
        <label>2</label>
    </ligand>
</feature>
<evidence type="ECO:0000256" key="7">
    <source>
        <dbReference type="ARBA" id="ARBA00023149"/>
    </source>
</evidence>
<feature type="binding site" evidence="8">
    <location>
        <position position="227"/>
    </location>
    <ligand>
        <name>3',5'-cyclic AMP</name>
        <dbReference type="ChEBI" id="CHEBI:58165"/>
        <label>1</label>
    </ligand>
</feature>
<feature type="domain" description="Cyclic nucleotide-binding" evidence="10">
    <location>
        <begin position="147"/>
        <end position="268"/>
    </location>
</feature>
<evidence type="ECO:0000313" key="12">
    <source>
        <dbReference type="Proteomes" id="UP000054937"/>
    </source>
</evidence>
<dbReference type="Pfam" id="PF00027">
    <property type="entry name" value="cNMP_binding"/>
    <property type="match status" value="2"/>
</dbReference>
<dbReference type="GO" id="GO:0033554">
    <property type="term" value="P:cellular response to stress"/>
    <property type="evidence" value="ECO:0007669"/>
    <property type="project" value="UniProtKB-ARBA"/>
</dbReference>
<keyword evidence="7 8" id="KW-0114">cAMP</keyword>
<dbReference type="InParanoid" id="A0A0V0QLV0"/>
<feature type="domain" description="Cyclic nucleotide-binding" evidence="10">
    <location>
        <begin position="271"/>
        <end position="392"/>
    </location>
</feature>
<feature type="compositionally biased region" description="Acidic residues" evidence="9">
    <location>
        <begin position="73"/>
        <end position="92"/>
    </location>
</feature>
<dbReference type="FunFam" id="2.60.120.10:FF:000039">
    <property type="entry name" value="cAMP-dependent protein kinase regulatory subunit"/>
    <property type="match status" value="1"/>
</dbReference>
<feature type="binding site" evidence="8">
    <location>
        <position position="351"/>
    </location>
    <ligand>
        <name>3',5'-cyclic AMP</name>
        <dbReference type="ChEBI" id="CHEBI:58165"/>
        <label>2</label>
    </ligand>
</feature>
<sequence>MSKETKEQKLRTYLNDKVNPVFERLIVELLISTPNDFIEFSVNWLQDKGRKIANGEKVPRPQSSMKVKTEYQESPESEMDEDDDEEPMDEEEFAKLKQKKQNQNMRESVSSEVYGAFNKKQEFKPQVIQKSEEQKSRIYARLGESFMFQYLDEKDQEIVVNAMEEVKFGEGDIVIKQNDDGDCLYLVDSGELDCFKQFNKDEEEKYLKTYHHGEAFGELALLYNAPRAATIKAKTESVCFKLDRNCFNHVVKESSTKRREKYEAILSKVELLNDMDSYEKTQLCDGIKEIKIKQGETIIKEGDVGDKFYMVHEGSLAAYKVLKEGEEPQEVLKYHEGDYFGEIALLKDIPRQATVKALEDSSLVYLDKGSFKRLLGPIEDLLQRNSDKYQKFMNQQE</sequence>
<gene>
    <name evidence="11" type="ORF">PPERSA_10145</name>
</gene>
<keyword evidence="3" id="KW-0597">Phosphoprotein</keyword>
<dbReference type="GO" id="GO:0030552">
    <property type="term" value="F:cAMP binding"/>
    <property type="evidence" value="ECO:0007669"/>
    <property type="project" value="UniProtKB-KW"/>
</dbReference>
<dbReference type="PANTHER" id="PTHR11635:SF152">
    <property type="entry name" value="CAMP-DEPENDENT PROTEIN KINASE TYPE I REGULATORY SUBUNIT-RELATED"/>
    <property type="match status" value="1"/>
</dbReference>
<protein>
    <recommendedName>
        <fullName evidence="2">cAMP-dependent protein kinase regulatory subunit</fullName>
    </recommendedName>
</protein>
<dbReference type="Proteomes" id="UP000054937">
    <property type="component" value="Unassembled WGS sequence"/>
</dbReference>
<evidence type="ECO:0000256" key="9">
    <source>
        <dbReference type="SAM" id="MobiDB-lite"/>
    </source>
</evidence>
<evidence type="ECO:0000256" key="2">
    <source>
        <dbReference type="ARBA" id="ARBA00020355"/>
    </source>
</evidence>
<dbReference type="InterPro" id="IPR050503">
    <property type="entry name" value="cAMP-dep_PK_reg_su-like"/>
</dbReference>
<dbReference type="AlphaFoldDB" id="A0A0V0QLV0"/>
<feature type="binding site" evidence="8">
    <location>
        <position position="218"/>
    </location>
    <ligand>
        <name>3',5'-cyclic AMP</name>
        <dbReference type="ChEBI" id="CHEBI:58165"/>
        <label>1</label>
    </ligand>
</feature>
<dbReference type="CDD" id="cd22964">
    <property type="entry name" value="DD_CrRSP_unchar"/>
    <property type="match status" value="1"/>
</dbReference>
<evidence type="ECO:0000256" key="3">
    <source>
        <dbReference type="ARBA" id="ARBA00022553"/>
    </source>
</evidence>
<dbReference type="InterPro" id="IPR000595">
    <property type="entry name" value="cNMP-bd_dom"/>
</dbReference>
<comment type="similarity">
    <text evidence="1">Belongs to the cAMP-dependent kinase regulatory chain family.</text>
</comment>
<dbReference type="EMBL" id="LDAU01000144">
    <property type="protein sequence ID" value="KRX03064.1"/>
    <property type="molecule type" value="Genomic_DNA"/>
</dbReference>
<dbReference type="PROSITE" id="PS00889">
    <property type="entry name" value="CNMP_BINDING_2"/>
    <property type="match status" value="2"/>
</dbReference>
<keyword evidence="6 8" id="KW-0547">Nucleotide-binding</keyword>
<dbReference type="InterPro" id="IPR018490">
    <property type="entry name" value="cNMP-bd_dom_sf"/>
</dbReference>
<evidence type="ECO:0000259" key="10">
    <source>
        <dbReference type="PROSITE" id="PS50042"/>
    </source>
</evidence>
<organism evidence="11 12">
    <name type="scientific">Pseudocohnilembus persalinus</name>
    <name type="common">Ciliate</name>
    <dbReference type="NCBI Taxonomy" id="266149"/>
    <lineage>
        <taxon>Eukaryota</taxon>
        <taxon>Sar</taxon>
        <taxon>Alveolata</taxon>
        <taxon>Ciliophora</taxon>
        <taxon>Intramacronucleata</taxon>
        <taxon>Oligohymenophorea</taxon>
        <taxon>Scuticociliatia</taxon>
        <taxon>Philasterida</taxon>
        <taxon>Pseudocohnilembidae</taxon>
        <taxon>Pseudocohnilembus</taxon>
    </lineage>
</organism>
<dbReference type="PROSITE" id="PS00888">
    <property type="entry name" value="CNMP_BINDING_1"/>
    <property type="match status" value="1"/>
</dbReference>
<proteinExistence type="inferred from homology"/>
<dbReference type="CDD" id="cd00038">
    <property type="entry name" value="CAP_ED"/>
    <property type="match status" value="2"/>
</dbReference>
<dbReference type="SMART" id="SM00100">
    <property type="entry name" value="cNMP"/>
    <property type="match status" value="2"/>
</dbReference>